<dbReference type="GO" id="GO:0006355">
    <property type="term" value="P:regulation of DNA-templated transcription"/>
    <property type="evidence" value="ECO:0007669"/>
    <property type="project" value="TreeGrafter"/>
</dbReference>
<evidence type="ECO:0000256" key="2">
    <source>
        <dbReference type="ARBA" id="ARBA00023012"/>
    </source>
</evidence>
<keyword evidence="5" id="KW-0804">Transcription</keyword>
<organism evidence="8 9">
    <name type="scientific">Marinospirillum alkaliphilum DSM 21637</name>
    <dbReference type="NCBI Taxonomy" id="1122209"/>
    <lineage>
        <taxon>Bacteria</taxon>
        <taxon>Pseudomonadati</taxon>
        <taxon>Pseudomonadota</taxon>
        <taxon>Gammaproteobacteria</taxon>
        <taxon>Oceanospirillales</taxon>
        <taxon>Oceanospirillaceae</taxon>
        <taxon>Marinospirillum</taxon>
    </lineage>
</organism>
<evidence type="ECO:0000256" key="3">
    <source>
        <dbReference type="ARBA" id="ARBA00023015"/>
    </source>
</evidence>
<proteinExistence type="predicted"/>
<dbReference type="EMBL" id="FPJW01000001">
    <property type="protein sequence ID" value="SFX07449.1"/>
    <property type="molecule type" value="Genomic_DNA"/>
</dbReference>
<evidence type="ECO:0000256" key="5">
    <source>
        <dbReference type="ARBA" id="ARBA00023163"/>
    </source>
</evidence>
<dbReference type="PANTHER" id="PTHR48111">
    <property type="entry name" value="REGULATOR OF RPOS"/>
    <property type="match status" value="1"/>
</dbReference>
<dbReference type="SMART" id="SM00448">
    <property type="entry name" value="REC"/>
    <property type="match status" value="1"/>
</dbReference>
<keyword evidence="2" id="KW-0902">Two-component regulatory system</keyword>
<dbReference type="OrthoDB" id="9802426at2"/>
<gene>
    <name evidence="8" type="ORF">SAMN02745752_00436</name>
</gene>
<dbReference type="STRING" id="1122209.SAMN02745752_00436"/>
<dbReference type="Gene3D" id="1.10.10.60">
    <property type="entry name" value="Homeodomain-like"/>
    <property type="match status" value="1"/>
</dbReference>
<evidence type="ECO:0000256" key="6">
    <source>
        <dbReference type="PROSITE-ProRule" id="PRU00169"/>
    </source>
</evidence>
<dbReference type="RefSeq" id="WP_072324659.1">
    <property type="nucleotide sequence ID" value="NZ_FPJW01000001.1"/>
</dbReference>
<dbReference type="Pfam" id="PF00072">
    <property type="entry name" value="Response_reg"/>
    <property type="match status" value="1"/>
</dbReference>
<keyword evidence="4" id="KW-0238">DNA-binding</keyword>
<evidence type="ECO:0000313" key="8">
    <source>
        <dbReference type="EMBL" id="SFX07449.1"/>
    </source>
</evidence>
<protein>
    <submittedName>
        <fullName evidence="8">Two-component system, response regulator RegA</fullName>
    </submittedName>
</protein>
<name>A0A1K1U3A2_9GAMM</name>
<dbReference type="InterPro" id="IPR002197">
    <property type="entry name" value="HTH_Fis"/>
</dbReference>
<dbReference type="PANTHER" id="PTHR48111:SF1">
    <property type="entry name" value="TWO-COMPONENT RESPONSE REGULATOR ORR33"/>
    <property type="match status" value="1"/>
</dbReference>
<accession>A0A1K1U3A2</accession>
<dbReference type="GO" id="GO:0032993">
    <property type="term" value="C:protein-DNA complex"/>
    <property type="evidence" value="ECO:0007669"/>
    <property type="project" value="TreeGrafter"/>
</dbReference>
<reference evidence="8 9" key="1">
    <citation type="submission" date="2016-11" db="EMBL/GenBank/DDBJ databases">
        <authorList>
            <person name="Jaros S."/>
            <person name="Januszkiewicz K."/>
            <person name="Wedrychowicz H."/>
        </authorList>
    </citation>
    <scope>NUCLEOTIDE SEQUENCE [LARGE SCALE GENOMIC DNA]</scope>
    <source>
        <strain evidence="8 9">DSM 21637</strain>
    </source>
</reference>
<dbReference type="InterPro" id="IPR039420">
    <property type="entry name" value="WalR-like"/>
</dbReference>
<keyword evidence="1 6" id="KW-0597">Phosphoprotein</keyword>
<dbReference type="SUPFAM" id="SSF52172">
    <property type="entry name" value="CheY-like"/>
    <property type="match status" value="1"/>
</dbReference>
<evidence type="ECO:0000256" key="4">
    <source>
        <dbReference type="ARBA" id="ARBA00023125"/>
    </source>
</evidence>
<dbReference type="GO" id="GO:0005829">
    <property type="term" value="C:cytosol"/>
    <property type="evidence" value="ECO:0007669"/>
    <property type="project" value="TreeGrafter"/>
</dbReference>
<feature type="domain" description="Response regulatory" evidence="7">
    <location>
        <begin position="12"/>
        <end position="126"/>
    </location>
</feature>
<dbReference type="PROSITE" id="PS50110">
    <property type="entry name" value="RESPONSE_REGULATORY"/>
    <property type="match status" value="1"/>
</dbReference>
<dbReference type="Gene3D" id="3.40.50.2300">
    <property type="match status" value="1"/>
</dbReference>
<evidence type="ECO:0000259" key="7">
    <source>
        <dbReference type="PROSITE" id="PS50110"/>
    </source>
</evidence>
<dbReference type="FunFam" id="1.10.10.60:FF:000036">
    <property type="entry name" value="Two-component system response regulator"/>
    <property type="match status" value="1"/>
</dbReference>
<dbReference type="Proteomes" id="UP000182350">
    <property type="component" value="Unassembled WGS sequence"/>
</dbReference>
<dbReference type="CDD" id="cd17563">
    <property type="entry name" value="REC_RegA-like"/>
    <property type="match status" value="1"/>
</dbReference>
<keyword evidence="9" id="KW-1185">Reference proteome</keyword>
<dbReference type="GO" id="GO:0000156">
    <property type="term" value="F:phosphorelay response regulator activity"/>
    <property type="evidence" value="ECO:0007669"/>
    <property type="project" value="TreeGrafter"/>
</dbReference>
<evidence type="ECO:0000256" key="1">
    <source>
        <dbReference type="ARBA" id="ARBA00022553"/>
    </source>
</evidence>
<keyword evidence="3" id="KW-0805">Transcription regulation</keyword>
<dbReference type="InterPro" id="IPR001789">
    <property type="entry name" value="Sig_transdc_resp-reg_receiver"/>
</dbReference>
<evidence type="ECO:0000313" key="9">
    <source>
        <dbReference type="Proteomes" id="UP000182350"/>
    </source>
</evidence>
<dbReference type="PRINTS" id="PR01590">
    <property type="entry name" value="HTHFIS"/>
</dbReference>
<dbReference type="InterPro" id="IPR011006">
    <property type="entry name" value="CheY-like_superfamily"/>
</dbReference>
<sequence>MNPEEQQEEQLRILIIDDDEIFGQVLQRAFSKRGYEVAQVTNETQALEQTQEFEPDYITLDLKLEGSSGLNLLPQLVERSPQSRIVVLTGYSSIATAVEAIKLGAVNYLCKPADADEILAAFNKQEGNPDTPLAEQPMSVNRLTWEHIQKVLHEHDGNISATARALGMHRRTLQRKLQKRPVRR</sequence>
<dbReference type="Pfam" id="PF02954">
    <property type="entry name" value="HTH_8"/>
    <property type="match status" value="1"/>
</dbReference>
<dbReference type="AlphaFoldDB" id="A0A1K1U3A2"/>
<dbReference type="GO" id="GO:0000976">
    <property type="term" value="F:transcription cis-regulatory region binding"/>
    <property type="evidence" value="ECO:0007669"/>
    <property type="project" value="TreeGrafter"/>
</dbReference>
<feature type="modified residue" description="4-aspartylphosphate" evidence="6">
    <location>
        <position position="61"/>
    </location>
</feature>